<dbReference type="GO" id="GO:0045048">
    <property type="term" value="P:protein insertion into ER membrane"/>
    <property type="evidence" value="ECO:0007669"/>
    <property type="project" value="InterPro"/>
</dbReference>
<dbReference type="GO" id="GO:0005789">
    <property type="term" value="C:endoplasmic reticulum membrane"/>
    <property type="evidence" value="ECO:0007669"/>
    <property type="project" value="InterPro"/>
</dbReference>
<feature type="transmembrane region" description="Helical" evidence="6">
    <location>
        <begin position="28"/>
        <end position="61"/>
    </location>
</feature>
<reference evidence="7" key="1">
    <citation type="submission" date="2024-03" db="EMBL/GenBank/DDBJ databases">
        <title>WGS assembly of Saponaria officinalis var. Norfolk2.</title>
        <authorList>
            <person name="Jenkins J."/>
            <person name="Shu S."/>
            <person name="Grimwood J."/>
            <person name="Barry K."/>
            <person name="Goodstein D."/>
            <person name="Schmutz J."/>
            <person name="Leebens-Mack J."/>
            <person name="Osbourn A."/>
        </authorList>
    </citation>
    <scope>NUCLEOTIDE SEQUENCE [LARGE SCALE GENOMIC DNA]</scope>
    <source>
        <strain evidence="7">JIC</strain>
    </source>
</reference>
<protein>
    <recommendedName>
        <fullName evidence="9">Protein Asterix</fullName>
    </recommendedName>
</protein>
<comment type="caution">
    <text evidence="7">The sequence shown here is derived from an EMBL/GenBank/DDBJ whole genome shotgun (WGS) entry which is preliminary data.</text>
</comment>
<dbReference type="Pfam" id="PF03669">
    <property type="entry name" value="ASTER"/>
    <property type="match status" value="1"/>
</dbReference>
<dbReference type="InterPro" id="IPR005351">
    <property type="entry name" value="ASTER"/>
</dbReference>
<dbReference type="GO" id="GO:0044183">
    <property type="term" value="F:protein folding chaperone"/>
    <property type="evidence" value="ECO:0007669"/>
    <property type="project" value="InterPro"/>
</dbReference>
<gene>
    <name evidence="7" type="ORF">RND81_02G037700</name>
</gene>
<keyword evidence="5 6" id="KW-0472">Membrane</keyword>
<name>A0AAW1MPM3_SAPOF</name>
<evidence type="ECO:0000256" key="6">
    <source>
        <dbReference type="SAM" id="Phobius"/>
    </source>
</evidence>
<evidence type="ECO:0008006" key="9">
    <source>
        <dbReference type="Google" id="ProtNLM"/>
    </source>
</evidence>
<keyword evidence="4 6" id="KW-1133">Transmembrane helix</keyword>
<evidence type="ECO:0000313" key="8">
    <source>
        <dbReference type="Proteomes" id="UP001443914"/>
    </source>
</evidence>
<evidence type="ECO:0000256" key="3">
    <source>
        <dbReference type="ARBA" id="ARBA00022692"/>
    </source>
</evidence>
<dbReference type="PANTHER" id="PTHR13193:SF0">
    <property type="entry name" value="PAT COMPLEX SUBUNIT ASTERIX"/>
    <property type="match status" value="1"/>
</dbReference>
<evidence type="ECO:0000256" key="1">
    <source>
        <dbReference type="ARBA" id="ARBA00004370"/>
    </source>
</evidence>
<evidence type="ECO:0000256" key="2">
    <source>
        <dbReference type="ARBA" id="ARBA00009066"/>
    </source>
</evidence>
<dbReference type="Proteomes" id="UP001443914">
    <property type="component" value="Unassembled WGS sequence"/>
</dbReference>
<comment type="similarity">
    <text evidence="2">Belongs to the Asterix family.</text>
</comment>
<evidence type="ECO:0000256" key="4">
    <source>
        <dbReference type="ARBA" id="ARBA00022989"/>
    </source>
</evidence>
<organism evidence="7 8">
    <name type="scientific">Saponaria officinalis</name>
    <name type="common">Common soapwort</name>
    <name type="synonym">Lychnis saponaria</name>
    <dbReference type="NCBI Taxonomy" id="3572"/>
    <lineage>
        <taxon>Eukaryota</taxon>
        <taxon>Viridiplantae</taxon>
        <taxon>Streptophyta</taxon>
        <taxon>Embryophyta</taxon>
        <taxon>Tracheophyta</taxon>
        <taxon>Spermatophyta</taxon>
        <taxon>Magnoliopsida</taxon>
        <taxon>eudicotyledons</taxon>
        <taxon>Gunneridae</taxon>
        <taxon>Pentapetalae</taxon>
        <taxon>Caryophyllales</taxon>
        <taxon>Caryophyllaceae</taxon>
        <taxon>Caryophylleae</taxon>
        <taxon>Saponaria</taxon>
    </lineage>
</organism>
<dbReference type="EMBL" id="JBDFQZ010000002">
    <property type="protein sequence ID" value="KAK9748125.1"/>
    <property type="molecule type" value="Genomic_DNA"/>
</dbReference>
<evidence type="ECO:0000313" key="7">
    <source>
        <dbReference type="EMBL" id="KAK9748125.1"/>
    </source>
</evidence>
<dbReference type="AlphaFoldDB" id="A0AAW1MPM3"/>
<keyword evidence="3 6" id="KW-0812">Transmembrane</keyword>
<keyword evidence="8" id="KW-1185">Reference proteome</keyword>
<comment type="subcellular location">
    <subcellularLocation>
        <location evidence="1">Membrane</location>
    </subcellularLocation>
</comment>
<sequence>MNSNDPRQSAVKPYKPLLVPPQDLPVDYAGFIAVLCGVLGAMFRYKLGSWLALIFCAQLLANMKNMETDLKHFSMAMMFALMGLLTNYMGSRQSAQS</sequence>
<proteinExistence type="inferred from homology"/>
<dbReference type="PANTHER" id="PTHR13193">
    <property type="entry name" value="CGI-140"/>
    <property type="match status" value="1"/>
</dbReference>
<evidence type="ECO:0000256" key="5">
    <source>
        <dbReference type="ARBA" id="ARBA00023136"/>
    </source>
</evidence>
<accession>A0AAW1MPM3</accession>
<feature type="transmembrane region" description="Helical" evidence="6">
    <location>
        <begin position="73"/>
        <end position="90"/>
    </location>
</feature>